<evidence type="ECO:0000256" key="1">
    <source>
        <dbReference type="ARBA" id="ARBA00001947"/>
    </source>
</evidence>
<dbReference type="EMBL" id="KN847494">
    <property type="protein sequence ID" value="KIW17578.1"/>
    <property type="molecule type" value="Genomic_DNA"/>
</dbReference>
<evidence type="ECO:0000256" key="6">
    <source>
        <dbReference type="ARBA" id="ARBA00022737"/>
    </source>
</evidence>
<gene>
    <name evidence="9" type="ORF">PV08_04773</name>
</gene>
<keyword evidence="6" id="KW-0677">Repeat</keyword>
<dbReference type="VEuPathDB" id="FungiDB:PV08_04773"/>
<evidence type="ECO:0000256" key="5">
    <source>
        <dbReference type="ARBA" id="ARBA00022723"/>
    </source>
</evidence>
<evidence type="ECO:0000313" key="9">
    <source>
        <dbReference type="EMBL" id="KIW17578.1"/>
    </source>
</evidence>
<name>A0A0D2BF34_9EURO</name>
<dbReference type="HOGENOM" id="CLU_028946_2_0_1"/>
<dbReference type="RefSeq" id="XP_016237794.1">
    <property type="nucleotide sequence ID" value="XM_016379117.1"/>
</dbReference>
<dbReference type="GeneID" id="27331856"/>
<reference evidence="9 10" key="1">
    <citation type="submission" date="2015-01" db="EMBL/GenBank/DDBJ databases">
        <title>The Genome Sequence of Exophiala spinifera CBS89968.</title>
        <authorList>
            <consortium name="The Broad Institute Genomics Platform"/>
            <person name="Cuomo C."/>
            <person name="de Hoog S."/>
            <person name="Gorbushina A."/>
            <person name="Stielow B."/>
            <person name="Teixiera M."/>
            <person name="Abouelleil A."/>
            <person name="Chapman S.B."/>
            <person name="Priest M."/>
            <person name="Young S.K."/>
            <person name="Wortman J."/>
            <person name="Nusbaum C."/>
            <person name="Birren B."/>
        </authorList>
    </citation>
    <scope>NUCLEOTIDE SEQUENCE [LARGE SCALE GENOMIC DNA]</scope>
    <source>
        <strain evidence="9 10">CBS 89968</strain>
    </source>
</reference>
<feature type="domain" description="Prenyltransferase alpha-alpha toroid" evidence="8">
    <location>
        <begin position="9"/>
        <end position="389"/>
    </location>
</feature>
<dbReference type="GO" id="GO:0005953">
    <property type="term" value="C:CAAX-protein geranylgeranyltransferase complex"/>
    <property type="evidence" value="ECO:0007669"/>
    <property type="project" value="TreeGrafter"/>
</dbReference>
<keyword evidence="7" id="KW-0862">Zinc</keyword>
<dbReference type="InterPro" id="IPR001330">
    <property type="entry name" value="Prenyltrans"/>
</dbReference>
<dbReference type="InterPro" id="IPR008930">
    <property type="entry name" value="Terpenoid_cyclase/PrenylTrfase"/>
</dbReference>
<dbReference type="PANTHER" id="PTHR11774">
    <property type="entry name" value="GERANYLGERANYL TRANSFERASE TYPE BETA SUBUNIT"/>
    <property type="match status" value="1"/>
</dbReference>
<dbReference type="Gene3D" id="1.50.10.20">
    <property type="match status" value="1"/>
</dbReference>
<organism evidence="9 10">
    <name type="scientific">Exophiala spinifera</name>
    <dbReference type="NCBI Taxonomy" id="91928"/>
    <lineage>
        <taxon>Eukaryota</taxon>
        <taxon>Fungi</taxon>
        <taxon>Dikarya</taxon>
        <taxon>Ascomycota</taxon>
        <taxon>Pezizomycotina</taxon>
        <taxon>Eurotiomycetes</taxon>
        <taxon>Chaetothyriomycetidae</taxon>
        <taxon>Chaetothyriales</taxon>
        <taxon>Herpotrichiellaceae</taxon>
        <taxon>Exophiala</taxon>
    </lineage>
</organism>
<dbReference type="OrthoDB" id="24893at2759"/>
<comment type="similarity">
    <text evidence="2">Belongs to the protein prenyltransferase subunit beta family.</text>
</comment>
<dbReference type="GO" id="GO:0046872">
    <property type="term" value="F:metal ion binding"/>
    <property type="evidence" value="ECO:0007669"/>
    <property type="project" value="UniProtKB-KW"/>
</dbReference>
<dbReference type="STRING" id="91928.A0A0D2BF34"/>
<keyword evidence="4" id="KW-0808">Transferase</keyword>
<dbReference type="SUPFAM" id="SSF48239">
    <property type="entry name" value="Terpenoid cyclases/Protein prenyltransferases"/>
    <property type="match status" value="1"/>
</dbReference>
<accession>A0A0D2BF34</accession>
<dbReference type="PANTHER" id="PTHR11774:SF4">
    <property type="entry name" value="GERANYLGERANYL TRANSFERASE TYPE-1 SUBUNIT BETA"/>
    <property type="match status" value="1"/>
</dbReference>
<evidence type="ECO:0000259" key="8">
    <source>
        <dbReference type="Pfam" id="PF00432"/>
    </source>
</evidence>
<dbReference type="GO" id="GO:0004662">
    <property type="term" value="F:CAAX-protein geranylgeranyltransferase activity"/>
    <property type="evidence" value="ECO:0007669"/>
    <property type="project" value="TreeGrafter"/>
</dbReference>
<proteinExistence type="inferred from homology"/>
<dbReference type="AlphaFoldDB" id="A0A0D2BF34"/>
<evidence type="ECO:0000256" key="4">
    <source>
        <dbReference type="ARBA" id="ARBA00022679"/>
    </source>
</evidence>
<keyword evidence="10" id="KW-1185">Reference proteome</keyword>
<dbReference type="Pfam" id="PF00432">
    <property type="entry name" value="Prenyltrans"/>
    <property type="match status" value="1"/>
</dbReference>
<protein>
    <recommendedName>
        <fullName evidence="8">Prenyltransferase alpha-alpha toroid domain-containing protein</fullName>
    </recommendedName>
</protein>
<evidence type="ECO:0000256" key="2">
    <source>
        <dbReference type="ARBA" id="ARBA00010497"/>
    </source>
</evidence>
<keyword evidence="5" id="KW-0479">Metal-binding</keyword>
<comment type="cofactor">
    <cofactor evidence="1">
        <name>Zn(2+)</name>
        <dbReference type="ChEBI" id="CHEBI:29105"/>
    </cofactor>
</comment>
<evidence type="ECO:0000256" key="7">
    <source>
        <dbReference type="ARBA" id="ARBA00022833"/>
    </source>
</evidence>
<dbReference type="InterPro" id="IPR045089">
    <property type="entry name" value="PGGT1B-like"/>
</dbReference>
<evidence type="ECO:0000256" key="3">
    <source>
        <dbReference type="ARBA" id="ARBA00022602"/>
    </source>
</evidence>
<dbReference type="Proteomes" id="UP000053328">
    <property type="component" value="Unassembled WGS sequence"/>
</dbReference>
<evidence type="ECO:0000313" key="10">
    <source>
        <dbReference type="Proteomes" id="UP000053328"/>
    </source>
</evidence>
<keyword evidence="3" id="KW-0637">Prenyltransferase</keyword>
<sequence length="406" mass="45053">MPVDPNLRLDIDRHVKYWKRCAQLLPEQYTAGESNRMSFGFFIVAALDLLDAIETATTPEERHSWIEWIYACQVPFTGGFRGFTGTNLGSMRTLHNWHWDSANLPNTYFALATLVILGDDLSRVKRKECVAWVRSLQRENGSFGEFLGEDDAVEGGDDPRLCMCALGTLSILQGTEQGVGDSPIDTVKLKEYISNCQSHDGGIAQQPLLEAHSGLNYCGIATISFLGLLQSPRVSAYDVSSQAGLDIEACIKWMIDRQTTWIEEDEEEDEDDVAAPRFTDQDKSSSATAAEAIQSLEQKTIAGFCGRCGKMADTCYCFWNAGALAILQRQELVDIEALRCYLLEKVAHLIGGFAKAPGELPDLLHSYTGLAALAIYREPGLKELDPTFCFSRQSVGKLKNVAWRLR</sequence>